<evidence type="ECO:0000256" key="6">
    <source>
        <dbReference type="ARBA" id="ARBA00024722"/>
    </source>
</evidence>
<evidence type="ECO:0000259" key="7">
    <source>
        <dbReference type="PROSITE" id="PS50893"/>
    </source>
</evidence>
<comment type="caution">
    <text evidence="8">The sequence shown here is derived from an EMBL/GenBank/DDBJ whole genome shotgun (WGS) entry which is preliminary data.</text>
</comment>
<dbReference type="SUPFAM" id="SSF52540">
    <property type="entry name" value="P-loop containing nucleoside triphosphate hydrolases"/>
    <property type="match status" value="1"/>
</dbReference>
<keyword evidence="2" id="KW-0813">Transport</keyword>
<protein>
    <submittedName>
        <fullName evidence="8">ABC transporter ATP-binding protein</fullName>
    </submittedName>
</protein>
<dbReference type="Proteomes" id="UP000076574">
    <property type="component" value="Unassembled WGS sequence"/>
</dbReference>
<name>A0A161R0U9_9BRAD</name>
<dbReference type="GO" id="GO:0005524">
    <property type="term" value="F:ATP binding"/>
    <property type="evidence" value="ECO:0007669"/>
    <property type="project" value="UniProtKB-KW"/>
</dbReference>
<dbReference type="InterPro" id="IPR003439">
    <property type="entry name" value="ABC_transporter-like_ATP-bd"/>
</dbReference>
<dbReference type="STRING" id="943830.A4A58_09445"/>
<gene>
    <name evidence="8" type="ORF">A4A58_09445</name>
</gene>
<sequence>MLEISNLRSRYGRIEVLKGISLDVQTGEVVALIGSNGAGKTTLLHALSGVQPISDGQVTFLGERIDGLPAHRRVARGILQSPEGRQIFGPLTVEDNLRLGAYLRRDKDIAEDRDRIFGMFPILAEKRNQIAGGLSGGQQQMLAIGRALMGKPKLLLLDEPSLGLSPLLVDQILAAIVSLRALGMTVLLVEQNAMAALEIADRGYVIETGHIVHAGPASQLLSDPKVKAAYLGLE</sequence>
<keyword evidence="3" id="KW-0547">Nucleotide-binding</keyword>
<dbReference type="GO" id="GO:0015658">
    <property type="term" value="F:branched-chain amino acid transmembrane transporter activity"/>
    <property type="evidence" value="ECO:0007669"/>
    <property type="project" value="TreeGrafter"/>
</dbReference>
<dbReference type="PANTHER" id="PTHR43820">
    <property type="entry name" value="HIGH-AFFINITY BRANCHED-CHAIN AMINO ACID TRANSPORT ATP-BINDING PROTEIN LIVF"/>
    <property type="match status" value="1"/>
</dbReference>
<dbReference type="Pfam" id="PF00005">
    <property type="entry name" value="ABC_tran"/>
    <property type="match status" value="1"/>
</dbReference>
<dbReference type="GO" id="GO:0015807">
    <property type="term" value="P:L-amino acid transport"/>
    <property type="evidence" value="ECO:0007669"/>
    <property type="project" value="TreeGrafter"/>
</dbReference>
<evidence type="ECO:0000256" key="2">
    <source>
        <dbReference type="ARBA" id="ARBA00022448"/>
    </source>
</evidence>
<evidence type="ECO:0000256" key="5">
    <source>
        <dbReference type="ARBA" id="ARBA00022970"/>
    </source>
</evidence>
<comment type="function">
    <text evidence="6">Involved in beta-(1--&gt;2)glucan export. Transmembrane domains (TMD) form a pore in the inner membrane and the ATP-binding domain (NBD) is responsible for energy generation.</text>
</comment>
<evidence type="ECO:0000313" key="8">
    <source>
        <dbReference type="EMBL" id="KZD22261.1"/>
    </source>
</evidence>
<accession>A0A161R0U9</accession>
<dbReference type="InterPro" id="IPR003593">
    <property type="entry name" value="AAA+_ATPase"/>
</dbReference>
<dbReference type="PROSITE" id="PS00211">
    <property type="entry name" value="ABC_TRANSPORTER_1"/>
    <property type="match status" value="1"/>
</dbReference>
<proteinExistence type="inferred from homology"/>
<dbReference type="OrthoDB" id="9776369at2"/>
<dbReference type="InterPro" id="IPR027417">
    <property type="entry name" value="P-loop_NTPase"/>
</dbReference>
<dbReference type="CDD" id="cd03224">
    <property type="entry name" value="ABC_TM1139_LivF_branched"/>
    <property type="match status" value="1"/>
</dbReference>
<dbReference type="GO" id="GO:0016887">
    <property type="term" value="F:ATP hydrolysis activity"/>
    <property type="evidence" value="ECO:0007669"/>
    <property type="project" value="InterPro"/>
</dbReference>
<dbReference type="Gene3D" id="3.40.50.300">
    <property type="entry name" value="P-loop containing nucleotide triphosphate hydrolases"/>
    <property type="match status" value="1"/>
</dbReference>
<dbReference type="AlphaFoldDB" id="A0A161R0U9"/>
<organism evidence="8 9">
    <name type="scientific">Tardiphaga robiniae</name>
    <dbReference type="NCBI Taxonomy" id="943830"/>
    <lineage>
        <taxon>Bacteria</taxon>
        <taxon>Pseudomonadati</taxon>
        <taxon>Pseudomonadota</taxon>
        <taxon>Alphaproteobacteria</taxon>
        <taxon>Hyphomicrobiales</taxon>
        <taxon>Nitrobacteraceae</taxon>
        <taxon>Tardiphaga</taxon>
    </lineage>
</organism>
<dbReference type="PROSITE" id="PS50893">
    <property type="entry name" value="ABC_TRANSPORTER_2"/>
    <property type="match status" value="1"/>
</dbReference>
<keyword evidence="9" id="KW-1185">Reference proteome</keyword>
<dbReference type="PANTHER" id="PTHR43820:SF4">
    <property type="entry name" value="HIGH-AFFINITY BRANCHED-CHAIN AMINO ACID TRANSPORT ATP-BINDING PROTEIN LIVF"/>
    <property type="match status" value="1"/>
</dbReference>
<dbReference type="InterPro" id="IPR052156">
    <property type="entry name" value="BCAA_Transport_ATP-bd_LivF"/>
</dbReference>
<keyword evidence="4 8" id="KW-0067">ATP-binding</keyword>
<feature type="domain" description="ABC transporter" evidence="7">
    <location>
        <begin position="2"/>
        <end position="233"/>
    </location>
</feature>
<dbReference type="InterPro" id="IPR017871">
    <property type="entry name" value="ABC_transporter-like_CS"/>
</dbReference>
<evidence type="ECO:0000256" key="3">
    <source>
        <dbReference type="ARBA" id="ARBA00022741"/>
    </source>
</evidence>
<evidence type="ECO:0000313" key="9">
    <source>
        <dbReference type="Proteomes" id="UP000076574"/>
    </source>
</evidence>
<reference evidence="8 9" key="1">
    <citation type="submission" date="2016-03" db="EMBL/GenBank/DDBJ databases">
        <title>Microsymbionts genomes from the relict species Vavilovia formosa (Stev.) Fed.</title>
        <authorList>
            <person name="Kopat V."/>
            <person name="Chirak E."/>
            <person name="Kimeklis A."/>
            <person name="Andronov E."/>
        </authorList>
    </citation>
    <scope>NUCLEOTIDE SEQUENCE [LARGE SCALE GENOMIC DNA]</scope>
    <source>
        <strain evidence="8 9">Vaf07</strain>
    </source>
</reference>
<dbReference type="EMBL" id="LVYV01000023">
    <property type="protein sequence ID" value="KZD22261.1"/>
    <property type="molecule type" value="Genomic_DNA"/>
</dbReference>
<dbReference type="RefSeq" id="WP_068734810.1">
    <property type="nucleotide sequence ID" value="NZ_LVYV01000023.1"/>
</dbReference>
<evidence type="ECO:0000256" key="4">
    <source>
        <dbReference type="ARBA" id="ARBA00022840"/>
    </source>
</evidence>
<evidence type="ECO:0000256" key="1">
    <source>
        <dbReference type="ARBA" id="ARBA00005417"/>
    </source>
</evidence>
<comment type="similarity">
    <text evidence="1">Belongs to the ABC transporter superfamily.</text>
</comment>
<keyword evidence="5" id="KW-0029">Amino-acid transport</keyword>
<dbReference type="SMART" id="SM00382">
    <property type="entry name" value="AAA"/>
    <property type="match status" value="1"/>
</dbReference>